<reference evidence="1" key="1">
    <citation type="submission" date="2022-11" db="EMBL/GenBank/DDBJ databases">
        <authorList>
            <person name="Petersen C."/>
        </authorList>
    </citation>
    <scope>NUCLEOTIDE SEQUENCE</scope>
    <source>
        <strain evidence="1">IBT 23319</strain>
    </source>
</reference>
<dbReference type="AlphaFoldDB" id="A0A9W9TW12"/>
<gene>
    <name evidence="1" type="ORF">N7469_003160</name>
</gene>
<evidence type="ECO:0000313" key="1">
    <source>
        <dbReference type="EMBL" id="KAJ5241569.1"/>
    </source>
</evidence>
<protein>
    <submittedName>
        <fullName evidence="1">Uncharacterized protein</fullName>
    </submittedName>
</protein>
<name>A0A9W9TW12_PENCI</name>
<organism evidence="1 2">
    <name type="scientific">Penicillium citrinum</name>
    <dbReference type="NCBI Taxonomy" id="5077"/>
    <lineage>
        <taxon>Eukaryota</taxon>
        <taxon>Fungi</taxon>
        <taxon>Dikarya</taxon>
        <taxon>Ascomycota</taxon>
        <taxon>Pezizomycotina</taxon>
        <taxon>Eurotiomycetes</taxon>
        <taxon>Eurotiomycetidae</taxon>
        <taxon>Eurotiales</taxon>
        <taxon>Aspergillaceae</taxon>
        <taxon>Penicillium</taxon>
    </lineage>
</organism>
<reference evidence="1" key="2">
    <citation type="journal article" date="2023" name="IMA Fungus">
        <title>Comparative genomic study of the Penicillium genus elucidates a diverse pangenome and 15 lateral gene transfer events.</title>
        <authorList>
            <person name="Petersen C."/>
            <person name="Sorensen T."/>
            <person name="Nielsen M.R."/>
            <person name="Sondergaard T.E."/>
            <person name="Sorensen J.L."/>
            <person name="Fitzpatrick D.A."/>
            <person name="Frisvad J.C."/>
            <person name="Nielsen K.L."/>
        </authorList>
    </citation>
    <scope>NUCLEOTIDE SEQUENCE</scope>
    <source>
        <strain evidence="1">IBT 23319</strain>
    </source>
</reference>
<dbReference type="EMBL" id="JAPQKT010000002">
    <property type="protein sequence ID" value="KAJ5241569.1"/>
    <property type="molecule type" value="Genomic_DNA"/>
</dbReference>
<evidence type="ECO:0000313" key="2">
    <source>
        <dbReference type="Proteomes" id="UP001147733"/>
    </source>
</evidence>
<dbReference type="RefSeq" id="XP_056504574.1">
    <property type="nucleotide sequence ID" value="XM_056642080.1"/>
</dbReference>
<dbReference type="Proteomes" id="UP001147733">
    <property type="component" value="Unassembled WGS sequence"/>
</dbReference>
<sequence>MGDKLATSVDTDGKYYMPAEELEYLEGSECSDPHACGPLETTWYGVNLKVAESKVGTSS</sequence>
<accession>A0A9W9TW12</accession>
<keyword evidence="2" id="KW-1185">Reference proteome</keyword>
<dbReference type="GeneID" id="81381247"/>
<proteinExistence type="predicted"/>
<comment type="caution">
    <text evidence="1">The sequence shown here is derived from an EMBL/GenBank/DDBJ whole genome shotgun (WGS) entry which is preliminary data.</text>
</comment>